<proteinExistence type="inferred from homology"/>
<evidence type="ECO:0000256" key="1">
    <source>
        <dbReference type="ARBA" id="ARBA00010688"/>
    </source>
</evidence>
<dbReference type="EMBL" id="WTPX01000051">
    <property type="protein sequence ID" value="NNJ25832.1"/>
    <property type="molecule type" value="Genomic_DNA"/>
</dbReference>
<dbReference type="InterPro" id="IPR050306">
    <property type="entry name" value="PfkB_Carbo_kinase"/>
</dbReference>
<dbReference type="Pfam" id="PF00294">
    <property type="entry name" value="PfkB"/>
    <property type="match status" value="1"/>
</dbReference>
<evidence type="ECO:0000313" key="5">
    <source>
        <dbReference type="EMBL" id="NNJ25832.1"/>
    </source>
</evidence>
<keyword evidence="6" id="KW-1185">Reference proteome</keyword>
<dbReference type="PANTHER" id="PTHR43085:SF57">
    <property type="entry name" value="CARBOHYDRATE KINASE PFKB DOMAIN-CONTAINING PROTEIN"/>
    <property type="match status" value="1"/>
</dbReference>
<dbReference type="Proteomes" id="UP000609651">
    <property type="component" value="Unassembled WGS sequence"/>
</dbReference>
<comment type="caution">
    <text evidence="5">The sequence shown here is derived from an EMBL/GenBank/DDBJ whole genome shotgun (WGS) entry which is preliminary data.</text>
</comment>
<dbReference type="GO" id="GO:0008865">
    <property type="term" value="F:fructokinase activity"/>
    <property type="evidence" value="ECO:0007669"/>
    <property type="project" value="UniProtKB-EC"/>
</dbReference>
<reference evidence="5 6" key="1">
    <citation type="journal article" date="2020" name="Syst. Appl. Microbiol.">
        <title>Alienimonas chondri sp. nov., a novel planctomycete isolated from the biofilm of the red alga Chondrus crispus.</title>
        <authorList>
            <person name="Vitorino I."/>
            <person name="Albuquerque L."/>
            <person name="Wiegand S."/>
            <person name="Kallscheuer N."/>
            <person name="da Costa M.S."/>
            <person name="Lobo-da-Cunha A."/>
            <person name="Jogler C."/>
            <person name="Lage O.M."/>
        </authorList>
    </citation>
    <scope>NUCLEOTIDE SEQUENCE [LARGE SCALE GENOMIC DNA]</scope>
    <source>
        <strain evidence="5 6">LzC2</strain>
    </source>
</reference>
<keyword evidence="3" id="KW-0418">Kinase</keyword>
<evidence type="ECO:0000256" key="2">
    <source>
        <dbReference type="ARBA" id="ARBA00022679"/>
    </source>
</evidence>
<dbReference type="PROSITE" id="PS00583">
    <property type="entry name" value="PFKB_KINASES_1"/>
    <property type="match status" value="1"/>
</dbReference>
<dbReference type="InterPro" id="IPR011611">
    <property type="entry name" value="PfkB_dom"/>
</dbReference>
<dbReference type="InterPro" id="IPR029056">
    <property type="entry name" value="Ribokinase-like"/>
</dbReference>
<evidence type="ECO:0000256" key="3">
    <source>
        <dbReference type="ARBA" id="ARBA00022777"/>
    </source>
</evidence>
<name>A0ABX1VEW8_9PLAN</name>
<accession>A0ABX1VEW8</accession>
<sequence>MSDESKAPPAVIGLGELLWDEFADPDGGTNRRPGGAPANVAFQCHQLGLTGRVATRVGRDKDGRDLVEFLTTKGLPTDLIQTDPALPTGTVGVTEGEKGPEYVIHQPVAWDALEASESIREAISEAAALCFGSLAQRDIRGRTAIQALVSGRPQSVLAAFDVNLRQDFYTADLLRESLKRANVLKLNDAEVPVLAALLGLPEEPSEFLEAAIDRWRLDAACVTRGAEGCLVQKEGERVVQVPADPVTVADTVGAGDAFTAGLIFGLLQKADAETCGRFANAVGGLVASRDGAMPDLRNEFTALREKHFGEQGASAP</sequence>
<keyword evidence="2 5" id="KW-0808">Transferase</keyword>
<dbReference type="PANTHER" id="PTHR43085">
    <property type="entry name" value="HEXOKINASE FAMILY MEMBER"/>
    <property type="match status" value="1"/>
</dbReference>
<comment type="similarity">
    <text evidence="1">Belongs to the carbohydrate kinase PfkB family.</text>
</comment>
<dbReference type="Gene3D" id="3.40.1190.20">
    <property type="match status" value="1"/>
</dbReference>
<evidence type="ECO:0000259" key="4">
    <source>
        <dbReference type="Pfam" id="PF00294"/>
    </source>
</evidence>
<dbReference type="CDD" id="cd01167">
    <property type="entry name" value="bac_FRK"/>
    <property type="match status" value="1"/>
</dbReference>
<evidence type="ECO:0000313" key="6">
    <source>
        <dbReference type="Proteomes" id="UP000609651"/>
    </source>
</evidence>
<dbReference type="EC" id="2.7.1.4" evidence="5"/>
<dbReference type="RefSeq" id="WP_171186225.1">
    <property type="nucleotide sequence ID" value="NZ_WTPX01000051.1"/>
</dbReference>
<dbReference type="SUPFAM" id="SSF53613">
    <property type="entry name" value="Ribokinase-like"/>
    <property type="match status" value="1"/>
</dbReference>
<dbReference type="PROSITE" id="PS00584">
    <property type="entry name" value="PFKB_KINASES_2"/>
    <property type="match status" value="1"/>
</dbReference>
<gene>
    <name evidence="5" type="primary">scrK</name>
    <name evidence="5" type="ORF">LzC2_19070</name>
</gene>
<dbReference type="InterPro" id="IPR002173">
    <property type="entry name" value="Carboh/pur_kinase_PfkB_CS"/>
</dbReference>
<organism evidence="5 6">
    <name type="scientific">Alienimonas chondri</name>
    <dbReference type="NCBI Taxonomy" id="2681879"/>
    <lineage>
        <taxon>Bacteria</taxon>
        <taxon>Pseudomonadati</taxon>
        <taxon>Planctomycetota</taxon>
        <taxon>Planctomycetia</taxon>
        <taxon>Planctomycetales</taxon>
        <taxon>Planctomycetaceae</taxon>
        <taxon>Alienimonas</taxon>
    </lineage>
</organism>
<protein>
    <submittedName>
        <fullName evidence="5">Fructokinase</fullName>
        <ecNumber evidence="5">2.7.1.4</ecNumber>
    </submittedName>
</protein>
<feature type="domain" description="Carbohydrate kinase PfkB" evidence="4">
    <location>
        <begin position="29"/>
        <end position="295"/>
    </location>
</feature>